<protein>
    <submittedName>
        <fullName evidence="2">Uncharacterized protein</fullName>
    </submittedName>
</protein>
<feature type="compositionally biased region" description="Pro residues" evidence="1">
    <location>
        <begin position="161"/>
        <end position="170"/>
    </location>
</feature>
<proteinExistence type="predicted"/>
<evidence type="ECO:0000313" key="2">
    <source>
        <dbReference type="EMBL" id="KAG2608234.1"/>
    </source>
</evidence>
<keyword evidence="3" id="KW-1185">Reference proteome</keyword>
<feature type="compositionally biased region" description="Basic and acidic residues" evidence="1">
    <location>
        <begin position="55"/>
        <end position="70"/>
    </location>
</feature>
<reference evidence="2" key="1">
    <citation type="submission" date="2020-05" db="EMBL/GenBank/DDBJ databases">
        <title>WGS assembly of Panicum virgatum.</title>
        <authorList>
            <person name="Lovell J.T."/>
            <person name="Jenkins J."/>
            <person name="Shu S."/>
            <person name="Juenger T.E."/>
            <person name="Schmutz J."/>
        </authorList>
    </citation>
    <scope>NUCLEOTIDE SEQUENCE</scope>
    <source>
        <strain evidence="2">AP13</strain>
    </source>
</reference>
<feature type="compositionally biased region" description="Low complexity" evidence="1">
    <location>
        <begin position="176"/>
        <end position="185"/>
    </location>
</feature>
<feature type="compositionally biased region" description="Polar residues" evidence="1">
    <location>
        <begin position="108"/>
        <end position="120"/>
    </location>
</feature>
<name>A0A8T0TGY9_PANVG</name>
<dbReference type="Proteomes" id="UP000823388">
    <property type="component" value="Chromosome 4N"/>
</dbReference>
<dbReference type="EMBL" id="CM029044">
    <property type="protein sequence ID" value="KAG2608234.1"/>
    <property type="molecule type" value="Genomic_DNA"/>
</dbReference>
<organism evidence="2 3">
    <name type="scientific">Panicum virgatum</name>
    <name type="common">Blackwell switchgrass</name>
    <dbReference type="NCBI Taxonomy" id="38727"/>
    <lineage>
        <taxon>Eukaryota</taxon>
        <taxon>Viridiplantae</taxon>
        <taxon>Streptophyta</taxon>
        <taxon>Embryophyta</taxon>
        <taxon>Tracheophyta</taxon>
        <taxon>Spermatophyta</taxon>
        <taxon>Magnoliopsida</taxon>
        <taxon>Liliopsida</taxon>
        <taxon>Poales</taxon>
        <taxon>Poaceae</taxon>
        <taxon>PACMAD clade</taxon>
        <taxon>Panicoideae</taxon>
        <taxon>Panicodae</taxon>
        <taxon>Paniceae</taxon>
        <taxon>Panicinae</taxon>
        <taxon>Panicum</taxon>
        <taxon>Panicum sect. Hiantes</taxon>
    </lineage>
</organism>
<gene>
    <name evidence="2" type="ORF">PVAP13_4NG278476</name>
</gene>
<evidence type="ECO:0000313" key="3">
    <source>
        <dbReference type="Proteomes" id="UP000823388"/>
    </source>
</evidence>
<evidence type="ECO:0000256" key="1">
    <source>
        <dbReference type="SAM" id="MobiDB-lite"/>
    </source>
</evidence>
<accession>A0A8T0TGY9</accession>
<dbReference type="AlphaFoldDB" id="A0A8T0TGY9"/>
<sequence>MAPLLAPWPRRSHLPTSSSSRPRHGGLQRLPQLGPTAGHQHPRWSLGPWRRRRAGARERGNWRAGGEREGIGVGARPAPSLLGLQRHAPARSRSGPLHHEAIAIRPPSSLSMTGQSRRTSLNLRPALPDPPLPDEKASRAGATSDLALPTVAGGVDLLLPNPLPQAPPQPVGGAGPQACAGKQRL</sequence>
<feature type="region of interest" description="Disordered" evidence="1">
    <location>
        <begin position="1"/>
        <end position="185"/>
    </location>
</feature>
<comment type="caution">
    <text evidence="2">The sequence shown here is derived from an EMBL/GenBank/DDBJ whole genome shotgun (WGS) entry which is preliminary data.</text>
</comment>